<keyword evidence="2" id="KW-1185">Reference proteome</keyword>
<reference evidence="1 2" key="1">
    <citation type="journal article" date="2006" name="Int. J. Syst. Evol. Microbiol.">
        <title>Costertonia aggregata gen. nov., sp. nov., a mesophilic marine bacterium of the family Flavobacteriaceae, isolated from a mature biofilm.</title>
        <authorList>
            <person name="Kwon K.K."/>
            <person name="Lee Y.K."/>
            <person name="Lee H.K."/>
        </authorList>
    </citation>
    <scope>NUCLEOTIDE SEQUENCE [LARGE SCALE GENOMIC DNA]</scope>
    <source>
        <strain evidence="1 2">KCCM 42265</strain>
    </source>
</reference>
<gene>
    <name evidence="1" type="ORF">HYG79_08465</name>
</gene>
<organism evidence="1 2">
    <name type="scientific">Costertonia aggregata</name>
    <dbReference type="NCBI Taxonomy" id="343403"/>
    <lineage>
        <taxon>Bacteria</taxon>
        <taxon>Pseudomonadati</taxon>
        <taxon>Bacteroidota</taxon>
        <taxon>Flavobacteriia</taxon>
        <taxon>Flavobacteriales</taxon>
        <taxon>Flavobacteriaceae</taxon>
        <taxon>Costertonia</taxon>
    </lineage>
</organism>
<dbReference type="EMBL" id="CP058595">
    <property type="protein sequence ID" value="QLG45378.1"/>
    <property type="molecule type" value="Genomic_DNA"/>
</dbReference>
<sequence>MSKLNINQEGYETKIIDETNNGYLKIESVEEGCGCYYETTVAAYKQYDGGYTVLKKYCDACGWQKVFSASRNLKNVLPKDFGLADFIPKANTLHLEKQFKTFYLEAEIPKKGTDTKLDLTFIPFGIKIKAYDTSISLEGYDLTNSEGQKYHGDLRYLIYNVTDTKTLNHIISGEIEKINTADQQLIYKVIGEEKAYQSFEILSTIFKQLEQYYNLSKNIEYKSVVLGWNRKTGRFFIKEKIKNQSQHQTLHDFLKAFPFLLAVC</sequence>
<accession>A0A7H9APJ1</accession>
<evidence type="ECO:0000313" key="1">
    <source>
        <dbReference type="EMBL" id="QLG45378.1"/>
    </source>
</evidence>
<evidence type="ECO:0000313" key="2">
    <source>
        <dbReference type="Proteomes" id="UP000509302"/>
    </source>
</evidence>
<protein>
    <submittedName>
        <fullName evidence="1">Uncharacterized protein</fullName>
    </submittedName>
</protein>
<dbReference type="AlphaFoldDB" id="A0A7H9APJ1"/>
<dbReference type="Proteomes" id="UP000509302">
    <property type="component" value="Chromosome"/>
</dbReference>
<dbReference type="KEGG" id="cagg:HYG79_08465"/>
<dbReference type="RefSeq" id="WP_179241667.1">
    <property type="nucleotide sequence ID" value="NZ_CP058595.1"/>
</dbReference>
<proteinExistence type="predicted"/>
<name>A0A7H9APJ1_9FLAO</name>